<dbReference type="EMBL" id="UZAE01000571">
    <property type="protein sequence ID" value="VDN97321.1"/>
    <property type="molecule type" value="Genomic_DNA"/>
</dbReference>
<accession>A0A0R3T391</accession>
<evidence type="ECO:0000313" key="4">
    <source>
        <dbReference type="WBParaSite" id="HNAJ_0000146301-mRNA-1"/>
    </source>
</evidence>
<keyword evidence="3" id="KW-1185">Reference proteome</keyword>
<dbReference type="OrthoDB" id="6287317at2759"/>
<protein>
    <submittedName>
        <fullName evidence="4">DUF1767 domain-containing protein</fullName>
    </submittedName>
</protein>
<feature type="signal peptide" evidence="1">
    <location>
        <begin position="1"/>
        <end position="18"/>
    </location>
</feature>
<evidence type="ECO:0000313" key="3">
    <source>
        <dbReference type="Proteomes" id="UP000278807"/>
    </source>
</evidence>
<proteinExistence type="predicted"/>
<evidence type="ECO:0000313" key="2">
    <source>
        <dbReference type="EMBL" id="VDN97321.1"/>
    </source>
</evidence>
<gene>
    <name evidence="2" type="ORF">HNAJ_LOCUS1462</name>
</gene>
<dbReference type="AlphaFoldDB" id="A0A0R3T391"/>
<keyword evidence="1" id="KW-0732">Signal</keyword>
<sequence length="158" mass="18093">MFVFRFALLALLPSETYLHSVLDFYVHLQQGLTAAELARYQHYFAIFDTLKTITTVVDDWEGTRTPGSEEVILDLPEVTATISEAAEAEESDDEGMMHPHQADYSSSYPSQYQKEYVRASIQHPNSLHPIESSFENDLIWGEMEYLSQPMRKLTQSLP</sequence>
<dbReference type="Proteomes" id="UP000278807">
    <property type="component" value="Unassembled WGS sequence"/>
</dbReference>
<dbReference type="WBParaSite" id="HNAJ_0000146301-mRNA-1">
    <property type="protein sequence ID" value="HNAJ_0000146301-mRNA-1"/>
    <property type="gene ID" value="HNAJ_0000146301"/>
</dbReference>
<organism evidence="4">
    <name type="scientific">Rodentolepis nana</name>
    <name type="common">Dwarf tapeworm</name>
    <name type="synonym">Hymenolepis nana</name>
    <dbReference type="NCBI Taxonomy" id="102285"/>
    <lineage>
        <taxon>Eukaryota</taxon>
        <taxon>Metazoa</taxon>
        <taxon>Spiralia</taxon>
        <taxon>Lophotrochozoa</taxon>
        <taxon>Platyhelminthes</taxon>
        <taxon>Cestoda</taxon>
        <taxon>Eucestoda</taxon>
        <taxon>Cyclophyllidea</taxon>
        <taxon>Hymenolepididae</taxon>
        <taxon>Rodentolepis</taxon>
    </lineage>
</organism>
<dbReference type="STRING" id="102285.A0A0R3T391"/>
<reference evidence="4" key="1">
    <citation type="submission" date="2017-02" db="UniProtKB">
        <authorList>
            <consortium name="WormBaseParasite"/>
        </authorList>
    </citation>
    <scope>IDENTIFICATION</scope>
</reference>
<name>A0A0R3T391_RODNA</name>
<feature type="chain" id="PRO_5043131618" evidence="1">
    <location>
        <begin position="19"/>
        <end position="158"/>
    </location>
</feature>
<evidence type="ECO:0000256" key="1">
    <source>
        <dbReference type="SAM" id="SignalP"/>
    </source>
</evidence>
<reference evidence="2 3" key="2">
    <citation type="submission" date="2018-11" db="EMBL/GenBank/DDBJ databases">
        <authorList>
            <consortium name="Pathogen Informatics"/>
        </authorList>
    </citation>
    <scope>NUCLEOTIDE SEQUENCE [LARGE SCALE GENOMIC DNA]</scope>
</reference>